<feature type="domain" description="Heat-inducible transcription repressor HrcA C-terminal" evidence="6">
    <location>
        <begin position="108"/>
        <end position="281"/>
    </location>
</feature>
<accession>A0A449B0K0</accession>
<sequence>MEKARLDKKHELILKFTVALYIKEKSPISSSILLEKYPKETNCSSAKIRYLMNDLEKDGYLKKAHSSSGRIPTILGLDYYAKHLANSSEDKLIRKINQVFKQKERKIDQTIESAAEIITEMTGLTLVTTSYTANALLKGIDLVPLSKETATVVIVISTGEVFSNIISFNSDEISINDLKIAVKIFKENLIDVPINNLEREILDLKKTLSQSVKNYQKIIETIIKNVISLNFKQSNIYGKNNIILSNQINRENLSRMIDLIENHSVWESIEREMENEEKLRIAVNDTGAYMSKRIDDGAKVTEISVVGGIASDFDDMKSVLNALERYLKNK</sequence>
<evidence type="ECO:0000313" key="8">
    <source>
        <dbReference type="Proteomes" id="UP000289862"/>
    </source>
</evidence>
<name>A0A449B0K0_9BACT</name>
<gene>
    <name evidence="5 7" type="primary">hrcA</name>
    <name evidence="7" type="ORF">NCTC10186_00761</name>
</gene>
<dbReference type="SUPFAM" id="SSF55781">
    <property type="entry name" value="GAF domain-like"/>
    <property type="match status" value="1"/>
</dbReference>
<dbReference type="AlphaFoldDB" id="A0A449B0K0"/>
<evidence type="ECO:0000256" key="2">
    <source>
        <dbReference type="ARBA" id="ARBA00023015"/>
    </source>
</evidence>
<evidence type="ECO:0000256" key="3">
    <source>
        <dbReference type="ARBA" id="ARBA00023016"/>
    </source>
</evidence>
<dbReference type="HAMAP" id="MF_00081">
    <property type="entry name" value="HrcA"/>
    <property type="match status" value="1"/>
</dbReference>
<evidence type="ECO:0000256" key="1">
    <source>
        <dbReference type="ARBA" id="ARBA00022491"/>
    </source>
</evidence>
<keyword evidence="3 5" id="KW-0346">Stress response</keyword>
<evidence type="ECO:0000256" key="4">
    <source>
        <dbReference type="ARBA" id="ARBA00023163"/>
    </source>
</evidence>
<dbReference type="KEGG" id="mgal:NCTC10186_00761"/>
<dbReference type="InterPro" id="IPR029016">
    <property type="entry name" value="GAF-like_dom_sf"/>
</dbReference>
<evidence type="ECO:0000313" key="7">
    <source>
        <dbReference type="EMBL" id="VEU73264.1"/>
    </source>
</evidence>
<dbReference type="GO" id="GO:0045892">
    <property type="term" value="P:negative regulation of DNA-templated transcription"/>
    <property type="evidence" value="ECO:0007669"/>
    <property type="project" value="UniProtKB-UniRule"/>
</dbReference>
<dbReference type="InterPro" id="IPR023120">
    <property type="entry name" value="WHTH_transcript_rep_HrcA_IDD"/>
</dbReference>
<keyword evidence="1 5" id="KW-0678">Repressor</keyword>
<keyword evidence="2 5" id="KW-0805">Transcription regulation</keyword>
<comment type="similarity">
    <text evidence="5">Belongs to the HrcA family.</text>
</comment>
<dbReference type="Gene3D" id="3.30.390.60">
    <property type="entry name" value="Heat-inducible transcription repressor hrca homolog, domain 3"/>
    <property type="match status" value="1"/>
</dbReference>
<dbReference type="Gene3D" id="1.10.10.10">
    <property type="entry name" value="Winged helix-like DNA-binding domain superfamily/Winged helix DNA-binding domain"/>
    <property type="match status" value="1"/>
</dbReference>
<comment type="function">
    <text evidence="5">Negative regulator of class I heat shock genes (grpE-dnaK-dnaJ and groELS operons). Prevents heat-shock induction of these operons.</text>
</comment>
<organism evidence="7 8">
    <name type="scientific">Mycoplasmopsis gallopavonis</name>
    <dbReference type="NCBI Taxonomy" id="76629"/>
    <lineage>
        <taxon>Bacteria</taxon>
        <taxon>Bacillati</taxon>
        <taxon>Mycoplasmatota</taxon>
        <taxon>Mycoplasmoidales</taxon>
        <taxon>Metamycoplasmataceae</taxon>
        <taxon>Mycoplasmopsis</taxon>
    </lineage>
</organism>
<dbReference type="InterPro" id="IPR036390">
    <property type="entry name" value="WH_DNA-bd_sf"/>
</dbReference>
<protein>
    <recommendedName>
        <fullName evidence="5">Heat-inducible transcription repressor HrcA</fullName>
    </recommendedName>
</protein>
<dbReference type="PANTHER" id="PTHR34824:SF1">
    <property type="entry name" value="HEAT-INDUCIBLE TRANSCRIPTION REPRESSOR HRCA"/>
    <property type="match status" value="1"/>
</dbReference>
<keyword evidence="4 5" id="KW-0804">Transcription</keyword>
<proteinExistence type="inferred from homology"/>
<dbReference type="InterPro" id="IPR002571">
    <property type="entry name" value="HrcA"/>
</dbReference>
<keyword evidence="7" id="KW-0614">Plasmid</keyword>
<dbReference type="EMBL" id="LR215032">
    <property type="protein sequence ID" value="VEU73264.1"/>
    <property type="molecule type" value="Genomic_DNA"/>
</dbReference>
<dbReference type="InterPro" id="IPR036388">
    <property type="entry name" value="WH-like_DNA-bd_sf"/>
</dbReference>
<dbReference type="Proteomes" id="UP000289862">
    <property type="component" value="Plasmid 2"/>
</dbReference>
<dbReference type="GO" id="GO:0003677">
    <property type="term" value="F:DNA binding"/>
    <property type="evidence" value="ECO:0007669"/>
    <property type="project" value="InterPro"/>
</dbReference>
<dbReference type="PIRSF" id="PIRSF005485">
    <property type="entry name" value="HrcA"/>
    <property type="match status" value="1"/>
</dbReference>
<dbReference type="OrthoDB" id="9783139at2"/>
<keyword evidence="8" id="KW-1185">Reference proteome</keyword>
<dbReference type="SUPFAM" id="SSF46785">
    <property type="entry name" value="Winged helix' DNA-binding domain"/>
    <property type="match status" value="1"/>
</dbReference>
<dbReference type="InterPro" id="IPR021153">
    <property type="entry name" value="HrcA_C"/>
</dbReference>
<dbReference type="NCBIfam" id="TIGR00331">
    <property type="entry name" value="hrcA"/>
    <property type="match status" value="1"/>
</dbReference>
<evidence type="ECO:0000259" key="6">
    <source>
        <dbReference type="Pfam" id="PF01628"/>
    </source>
</evidence>
<dbReference type="Pfam" id="PF01628">
    <property type="entry name" value="HrcA"/>
    <property type="match status" value="1"/>
</dbReference>
<dbReference type="RefSeq" id="WP_119571964.1">
    <property type="nucleotide sequence ID" value="NZ_LR215032.1"/>
</dbReference>
<dbReference type="PANTHER" id="PTHR34824">
    <property type="entry name" value="HEAT-INDUCIBLE TRANSCRIPTION REPRESSOR HRCA"/>
    <property type="match status" value="1"/>
</dbReference>
<reference evidence="7 8" key="1">
    <citation type="submission" date="2019-01" db="EMBL/GenBank/DDBJ databases">
        <authorList>
            <consortium name="Pathogen Informatics"/>
        </authorList>
    </citation>
    <scope>NUCLEOTIDE SEQUENCE [LARGE SCALE GENOMIC DNA]</scope>
    <source>
        <strain evidence="7 8">NCTC10186</strain>
        <plasmid evidence="8">2</plasmid>
    </source>
</reference>
<dbReference type="Gene3D" id="3.30.450.40">
    <property type="match status" value="1"/>
</dbReference>
<evidence type="ECO:0000256" key="5">
    <source>
        <dbReference type="HAMAP-Rule" id="MF_00081"/>
    </source>
</evidence>
<geneLocation type="plasmid" evidence="7 8">
    <name>2</name>
</geneLocation>